<sequence length="111" mass="12646">MAHSAEPTTEESRILIHSDARYEAFTVDLDYMWRWEILRDGEFVQEGCSLSFDSSREAVAHVLSHFKRQDEAAQRPGDNSAEIKRLLQSLGTPIPVNEQNDSTKNELAQPE</sequence>
<dbReference type="NCBIfam" id="TIGR04550">
    <property type="entry name" value="sMetMonox_MmoD"/>
    <property type="match status" value="1"/>
</dbReference>
<evidence type="ECO:0000256" key="1">
    <source>
        <dbReference type="SAM" id="MobiDB-lite"/>
    </source>
</evidence>
<feature type="compositionally biased region" description="Polar residues" evidence="1">
    <location>
        <begin position="97"/>
        <end position="111"/>
    </location>
</feature>
<protein>
    <submittedName>
        <fullName evidence="2">Soluble methane monooxygenase-binding protein MmoD</fullName>
    </submittedName>
</protein>
<gene>
    <name evidence="2" type="primary">mmoD</name>
    <name evidence="2" type="ORF">FM996_19915</name>
</gene>
<keyword evidence="2" id="KW-0503">Monooxygenase</keyword>
<dbReference type="AlphaFoldDB" id="A0A549SDD8"/>
<comment type="caution">
    <text evidence="2">The sequence shown here is derived from an EMBL/GenBank/DDBJ whole genome shotgun (WGS) entry which is preliminary data.</text>
</comment>
<dbReference type="EMBL" id="VJMF01000101">
    <property type="protein sequence ID" value="TRL26154.1"/>
    <property type="molecule type" value="Genomic_DNA"/>
</dbReference>
<dbReference type="InterPro" id="IPR017256">
    <property type="entry name" value="MmoD"/>
</dbReference>
<dbReference type="GO" id="GO:0004497">
    <property type="term" value="F:monooxygenase activity"/>
    <property type="evidence" value="ECO:0007669"/>
    <property type="project" value="UniProtKB-KW"/>
</dbReference>
<proteinExistence type="predicted"/>
<organism evidence="2 3">
    <name type="scientific">Methylosinus sporium</name>
    <dbReference type="NCBI Taxonomy" id="428"/>
    <lineage>
        <taxon>Bacteria</taxon>
        <taxon>Pseudomonadati</taxon>
        <taxon>Pseudomonadota</taxon>
        <taxon>Alphaproteobacteria</taxon>
        <taxon>Hyphomicrobiales</taxon>
        <taxon>Methylocystaceae</taxon>
        <taxon>Methylosinus</taxon>
    </lineage>
</organism>
<dbReference type="RefSeq" id="WP_142864472.1">
    <property type="nucleotide sequence ID" value="NZ_VJMF01000101.1"/>
</dbReference>
<keyword evidence="2" id="KW-0560">Oxidoreductase</keyword>
<reference evidence="2 3" key="1">
    <citation type="submission" date="2019-07" db="EMBL/GenBank/DDBJ databases">
        <title>Ln-dependent methylotrophs.</title>
        <authorList>
            <person name="Tani A."/>
        </authorList>
    </citation>
    <scope>NUCLEOTIDE SEQUENCE [LARGE SCALE GENOMIC DNA]</scope>
    <source>
        <strain evidence="2 3">SM89A</strain>
    </source>
</reference>
<dbReference type="Proteomes" id="UP000316781">
    <property type="component" value="Unassembled WGS sequence"/>
</dbReference>
<name>A0A549SDD8_METSR</name>
<evidence type="ECO:0000313" key="2">
    <source>
        <dbReference type="EMBL" id="TRL26154.1"/>
    </source>
</evidence>
<feature type="region of interest" description="Disordered" evidence="1">
    <location>
        <begin position="90"/>
        <end position="111"/>
    </location>
</feature>
<dbReference type="PIRSF" id="PIRSF037664">
    <property type="entry name" value="Methane_mOase_D"/>
    <property type="match status" value="1"/>
</dbReference>
<evidence type="ECO:0000313" key="3">
    <source>
        <dbReference type="Proteomes" id="UP000316781"/>
    </source>
</evidence>
<accession>A0A549SDD8</accession>